<evidence type="ECO:0000313" key="3">
    <source>
        <dbReference type="Proteomes" id="UP000030787"/>
    </source>
</evidence>
<proteinExistence type="predicted"/>
<protein>
    <submittedName>
        <fullName evidence="2">Uncharacterized protein</fullName>
    </submittedName>
</protein>
<reference evidence="2 3" key="1">
    <citation type="journal article" date="2014" name="Appl. Environ. Microbiol.">
        <title>Comparative Genome Analysis of 'Candidatus Methanoplasma termitum' Indicates a New Mode of Energy Metabolism in the Seventh Order of Methanogens.</title>
        <authorList>
            <person name="Lang K."/>
            <person name="Schuldes J."/>
            <person name="Klingl A."/>
            <person name="Poehlein A."/>
            <person name="Daniel R."/>
            <person name="Brune A."/>
        </authorList>
    </citation>
    <scope>NUCLEOTIDE SEQUENCE [LARGE SCALE GENOMIC DNA]</scope>
    <source>
        <strain evidence="3">Mpt1</strain>
    </source>
</reference>
<gene>
    <name evidence="2" type="ORF">Mpt1_c02520</name>
</gene>
<dbReference type="EMBL" id="CP010070">
    <property type="protein sequence ID" value="AIZ56152.1"/>
    <property type="molecule type" value="Genomic_DNA"/>
</dbReference>
<evidence type="ECO:0000313" key="2">
    <source>
        <dbReference type="EMBL" id="AIZ56152.1"/>
    </source>
</evidence>
<sequence>MAGKDISREERIHRPIQNGEKMKVKLTMVIIAALIVVIAGVASAFIIEKENTKKSEEPIDDFHLYFYIDYGNGGTSGQHVKPRPTIATVQHDSPIDALKKVTDTEFSANGDIISINGISSDREGEKWVIWGVEKIGKDNERWKLLDSKLGDVTYSYGGTFYLCLTSTDPITNEPGFDPNSLDWGGLIVTID</sequence>
<evidence type="ECO:0000256" key="1">
    <source>
        <dbReference type="SAM" id="Phobius"/>
    </source>
</evidence>
<accession>A0A0A7LCZ8</accession>
<organism evidence="2 3">
    <name type="scientific">Candidatus Methanoplasma termitum</name>
    <dbReference type="NCBI Taxonomy" id="1577791"/>
    <lineage>
        <taxon>Archaea</taxon>
        <taxon>Methanobacteriati</taxon>
        <taxon>Thermoplasmatota</taxon>
        <taxon>Thermoplasmata</taxon>
        <taxon>Methanomassiliicoccales</taxon>
        <taxon>Methanomassiliicoccaceae</taxon>
        <taxon>Candidatus Methanoplasma</taxon>
    </lineage>
</organism>
<keyword evidence="3" id="KW-1185">Reference proteome</keyword>
<name>A0A0A7LCZ8_9ARCH</name>
<dbReference type="Proteomes" id="UP000030787">
    <property type="component" value="Chromosome"/>
</dbReference>
<dbReference type="AlphaFoldDB" id="A0A0A7LCZ8"/>
<keyword evidence="1" id="KW-1133">Transmembrane helix</keyword>
<dbReference type="KEGG" id="mear:Mpt1_c02520"/>
<keyword evidence="1" id="KW-0472">Membrane</keyword>
<feature type="transmembrane region" description="Helical" evidence="1">
    <location>
        <begin position="26"/>
        <end position="47"/>
    </location>
</feature>
<dbReference type="HOGENOM" id="CLU_1559401_0_0_2"/>
<keyword evidence="1" id="KW-0812">Transmembrane</keyword>